<dbReference type="Proteomes" id="UP000030392">
    <property type="component" value="Unassembled WGS sequence"/>
</dbReference>
<comment type="caution">
    <text evidence="2">The sequence shown here is derived from an EMBL/GenBank/DDBJ whole genome shotgun (WGS) entry which is preliminary data.</text>
</comment>
<evidence type="ECO:0000313" key="2">
    <source>
        <dbReference type="EMBL" id="KGG22437.1"/>
    </source>
</evidence>
<dbReference type="InterPro" id="IPR014719">
    <property type="entry name" value="Ribosomal_bL12_C/ClpS-like"/>
</dbReference>
<feature type="domain" description="Adaptor protein ClpS core" evidence="1">
    <location>
        <begin position="35"/>
        <end position="100"/>
    </location>
</feature>
<sequence length="111" mass="12534">MLKDVLHLTAATAMKFSTNSTTTVLDPKTTKIKYPEARIIVLDDNFNTFEHVANCLVTIIPGMSEKRSWELAVEVDREGLAEVWRGPFEQAELYHQQLISKGLTMAPIEKT</sequence>
<dbReference type="Gene3D" id="3.30.1390.10">
    <property type="match status" value="1"/>
</dbReference>
<evidence type="ECO:0000259" key="1">
    <source>
        <dbReference type="Pfam" id="PF02617"/>
    </source>
</evidence>
<dbReference type="EMBL" id="JNAX01000002">
    <property type="protein sequence ID" value="KGG22437.1"/>
    <property type="molecule type" value="Genomic_DNA"/>
</dbReference>
<dbReference type="SUPFAM" id="SSF54736">
    <property type="entry name" value="ClpS-like"/>
    <property type="match status" value="1"/>
</dbReference>
<dbReference type="GO" id="GO:0006508">
    <property type="term" value="P:proteolysis"/>
    <property type="evidence" value="ECO:0007669"/>
    <property type="project" value="UniProtKB-KW"/>
</dbReference>
<dbReference type="GO" id="GO:0030163">
    <property type="term" value="P:protein catabolic process"/>
    <property type="evidence" value="ECO:0007669"/>
    <property type="project" value="InterPro"/>
</dbReference>
<dbReference type="InterPro" id="IPR003769">
    <property type="entry name" value="ClpS_core"/>
</dbReference>
<accession>A0A0A2CA79</accession>
<protein>
    <submittedName>
        <fullName evidence="2">ATP-dependent Clp protease adaptor protein ClpS Cyano2</fullName>
    </submittedName>
</protein>
<dbReference type="PANTHER" id="PTHR33473:SF3">
    <property type="entry name" value="ATP-DEPENDENT CLP PROTEASE ADAPTER PROTEIN CLPS"/>
    <property type="match status" value="1"/>
</dbReference>
<dbReference type="GO" id="GO:0008233">
    <property type="term" value="F:peptidase activity"/>
    <property type="evidence" value="ECO:0007669"/>
    <property type="project" value="UniProtKB-KW"/>
</dbReference>
<keyword evidence="2" id="KW-0645">Protease</keyword>
<keyword evidence="2" id="KW-0378">Hydrolase</keyword>
<dbReference type="PANTHER" id="PTHR33473">
    <property type="entry name" value="ATP-DEPENDENT CLP PROTEASE ADAPTER PROTEIN CLPS1, CHLOROPLASTIC"/>
    <property type="match status" value="1"/>
</dbReference>
<dbReference type="AlphaFoldDB" id="A0A0A2CA79"/>
<reference evidence="3" key="1">
    <citation type="journal article" date="2014" name="Sci. Data">
        <title>Genomes of diverse isolates of the marine cyanobacterium Prochlorococcus.</title>
        <authorList>
            <person name="Biller S."/>
            <person name="Berube P."/>
            <person name="Thompson J."/>
            <person name="Kelly L."/>
            <person name="Roggensack S."/>
            <person name="Awad L."/>
            <person name="Roache-Johnson K."/>
            <person name="Ding H."/>
            <person name="Giovannoni S.J."/>
            <person name="Moore L.R."/>
            <person name="Chisholm S.W."/>
        </authorList>
    </citation>
    <scope>NUCLEOTIDE SEQUENCE [LARGE SCALE GENOMIC DNA]</scope>
    <source>
        <strain evidence="3">PAC1</strain>
    </source>
</reference>
<dbReference type="NCBIfam" id="NF009563">
    <property type="entry name" value="PRK13019.1-3"/>
    <property type="match status" value="1"/>
</dbReference>
<dbReference type="Pfam" id="PF02617">
    <property type="entry name" value="ClpS"/>
    <property type="match status" value="1"/>
</dbReference>
<dbReference type="InterPro" id="IPR022935">
    <property type="entry name" value="ClpS"/>
</dbReference>
<gene>
    <name evidence="2" type="ORF">EV03_0107</name>
</gene>
<name>A0A0A2CA79_PROMR</name>
<organism evidence="2 3">
    <name type="scientific">Prochlorococcus marinus str. PAC1</name>
    <dbReference type="NCBI Taxonomy" id="59924"/>
    <lineage>
        <taxon>Bacteria</taxon>
        <taxon>Bacillati</taxon>
        <taxon>Cyanobacteriota</taxon>
        <taxon>Cyanophyceae</taxon>
        <taxon>Synechococcales</taxon>
        <taxon>Prochlorococcaceae</taxon>
        <taxon>Prochlorococcus</taxon>
    </lineage>
</organism>
<evidence type="ECO:0000313" key="3">
    <source>
        <dbReference type="Proteomes" id="UP000030392"/>
    </source>
</evidence>
<proteinExistence type="predicted"/>
<dbReference type="NCBIfam" id="NF009562">
    <property type="entry name" value="PRK13019.1-2"/>
    <property type="match status" value="1"/>
</dbReference>